<accession>A0ABS6EW49</accession>
<protein>
    <submittedName>
        <fullName evidence="1">Uncharacterized protein</fullName>
    </submittedName>
</protein>
<evidence type="ECO:0000313" key="1">
    <source>
        <dbReference type="EMBL" id="MBU5491336.1"/>
    </source>
</evidence>
<name>A0ABS6EW49_9FIRM</name>
<dbReference type="RefSeq" id="WP_216471048.1">
    <property type="nucleotide sequence ID" value="NZ_JAHLQI010000007.1"/>
</dbReference>
<organism evidence="1 2">
    <name type="scientific">Butyricicoccus intestinisimiae</name>
    <dbReference type="NCBI Taxonomy" id="2841509"/>
    <lineage>
        <taxon>Bacteria</taxon>
        <taxon>Bacillati</taxon>
        <taxon>Bacillota</taxon>
        <taxon>Clostridia</taxon>
        <taxon>Eubacteriales</taxon>
        <taxon>Butyricicoccaceae</taxon>
        <taxon>Butyricicoccus</taxon>
    </lineage>
</organism>
<reference evidence="1 2" key="1">
    <citation type="submission" date="2021-06" db="EMBL/GenBank/DDBJ databases">
        <authorList>
            <person name="Sun Q."/>
            <person name="Li D."/>
        </authorList>
    </citation>
    <scope>NUCLEOTIDE SEQUENCE [LARGE SCALE GENOMIC DNA]</scope>
    <source>
        <strain evidence="1 2">MSJd-7</strain>
    </source>
</reference>
<sequence>MKTGDAVGYIDRMISEQEDYKVYALGHRSDDEELLSDIESGASYVKFDLDEKRLPNIKKKKRLQNSYKIVTKPSQNPGGFCLRNIFY</sequence>
<proteinExistence type="predicted"/>
<keyword evidence="2" id="KW-1185">Reference proteome</keyword>
<dbReference type="Proteomes" id="UP000783588">
    <property type="component" value="Unassembled WGS sequence"/>
</dbReference>
<dbReference type="EMBL" id="JAHLQI010000007">
    <property type="protein sequence ID" value="MBU5491336.1"/>
    <property type="molecule type" value="Genomic_DNA"/>
</dbReference>
<gene>
    <name evidence="1" type="ORF">KQI75_12025</name>
</gene>
<comment type="caution">
    <text evidence="1">The sequence shown here is derived from an EMBL/GenBank/DDBJ whole genome shotgun (WGS) entry which is preliminary data.</text>
</comment>
<evidence type="ECO:0000313" key="2">
    <source>
        <dbReference type="Proteomes" id="UP000783588"/>
    </source>
</evidence>